<dbReference type="InterPro" id="IPR013098">
    <property type="entry name" value="Ig_I-set"/>
</dbReference>
<protein>
    <submittedName>
        <fullName evidence="3">Immunoglobulin I-set domain protein</fullName>
    </submittedName>
</protein>
<dbReference type="Gene3D" id="2.60.40.10">
    <property type="entry name" value="Immunoglobulins"/>
    <property type="match status" value="1"/>
</dbReference>
<dbReference type="OrthoDB" id="5856824at2759"/>
<dbReference type="FunFam" id="2.60.40.10:FF:000119">
    <property type="entry name" value="Sallimus, isoform P"/>
    <property type="match status" value="1"/>
</dbReference>
<accession>A0A0C2FY98</accession>
<dbReference type="InterPro" id="IPR007110">
    <property type="entry name" value="Ig-like_dom"/>
</dbReference>
<name>A0A0C2FY98_9BILA</name>
<dbReference type="PANTHER" id="PTHR47633">
    <property type="entry name" value="IMMUNOGLOBULIN"/>
    <property type="match status" value="1"/>
</dbReference>
<evidence type="ECO:0000313" key="3">
    <source>
        <dbReference type="EMBL" id="KIH53560.1"/>
    </source>
</evidence>
<keyword evidence="4" id="KW-1185">Reference proteome</keyword>
<gene>
    <name evidence="3" type="ORF">ANCDUO_16306</name>
</gene>
<reference evidence="3 4" key="1">
    <citation type="submission" date="2013-12" db="EMBL/GenBank/DDBJ databases">
        <title>Draft genome of the parsitic nematode Ancylostoma duodenale.</title>
        <authorList>
            <person name="Mitreva M."/>
        </authorList>
    </citation>
    <scope>NUCLEOTIDE SEQUENCE [LARGE SCALE GENOMIC DNA]</scope>
    <source>
        <strain evidence="3 4">Zhejiang</strain>
    </source>
</reference>
<dbReference type="Proteomes" id="UP000054047">
    <property type="component" value="Unassembled WGS sequence"/>
</dbReference>
<dbReference type="InterPro" id="IPR013783">
    <property type="entry name" value="Ig-like_fold"/>
</dbReference>
<proteinExistence type="predicted"/>
<organism evidence="3 4">
    <name type="scientific">Ancylostoma duodenale</name>
    <dbReference type="NCBI Taxonomy" id="51022"/>
    <lineage>
        <taxon>Eukaryota</taxon>
        <taxon>Metazoa</taxon>
        <taxon>Ecdysozoa</taxon>
        <taxon>Nematoda</taxon>
        <taxon>Chromadorea</taxon>
        <taxon>Rhabditida</taxon>
        <taxon>Rhabditina</taxon>
        <taxon>Rhabditomorpha</taxon>
        <taxon>Strongyloidea</taxon>
        <taxon>Ancylostomatidae</taxon>
        <taxon>Ancylostomatinae</taxon>
        <taxon>Ancylostoma</taxon>
    </lineage>
</organism>
<evidence type="ECO:0000259" key="2">
    <source>
        <dbReference type="PROSITE" id="PS50835"/>
    </source>
</evidence>
<feature type="domain" description="Ig-like" evidence="2">
    <location>
        <begin position="43"/>
        <end position="133"/>
    </location>
</feature>
<feature type="non-terminal residue" evidence="3">
    <location>
        <position position="182"/>
    </location>
</feature>
<evidence type="ECO:0000313" key="4">
    <source>
        <dbReference type="Proteomes" id="UP000054047"/>
    </source>
</evidence>
<feature type="region of interest" description="Disordered" evidence="1">
    <location>
        <begin position="1"/>
        <end position="41"/>
    </location>
</feature>
<dbReference type="PANTHER" id="PTHR47633:SF4">
    <property type="entry name" value="MYOPALLADIN ISOFORM X1"/>
    <property type="match status" value="1"/>
</dbReference>
<dbReference type="EMBL" id="KN740922">
    <property type="protein sequence ID" value="KIH53560.1"/>
    <property type="molecule type" value="Genomic_DNA"/>
</dbReference>
<dbReference type="AlphaFoldDB" id="A0A0C2FY98"/>
<dbReference type="PROSITE" id="PS50835">
    <property type="entry name" value="IG_LIKE"/>
    <property type="match status" value="1"/>
</dbReference>
<sequence length="182" mass="20423">MAPEEAPEQEHDAPKFLEPMDSLELEAPKMAPEEAPEQEHDAPKFMEPMESLERIEFQPAHFETRVTPVNDPNMVVQWYKDGQPLHSGNRFKLTSDFGYVALDIAHTVPEDSGTYSVKAINRKGEAEVKGNLSVRGNAGILTDTLHDQSLQKIRMLEEPRGPGAEEPEMKYGPPKFTQPLNS</sequence>
<dbReference type="Pfam" id="PF07679">
    <property type="entry name" value="I-set"/>
    <property type="match status" value="1"/>
</dbReference>
<dbReference type="InterPro" id="IPR036179">
    <property type="entry name" value="Ig-like_dom_sf"/>
</dbReference>
<evidence type="ECO:0000256" key="1">
    <source>
        <dbReference type="SAM" id="MobiDB-lite"/>
    </source>
</evidence>
<feature type="region of interest" description="Disordered" evidence="1">
    <location>
        <begin position="155"/>
        <end position="182"/>
    </location>
</feature>
<dbReference type="SUPFAM" id="SSF48726">
    <property type="entry name" value="Immunoglobulin"/>
    <property type="match status" value="1"/>
</dbReference>